<gene>
    <name evidence="3" type="ORF">S01H1_28925</name>
</gene>
<dbReference type="PANTHER" id="PTHR48108">
    <property type="entry name" value="CBS DOMAIN-CONTAINING PROTEIN CBSX2, CHLOROPLASTIC"/>
    <property type="match status" value="1"/>
</dbReference>
<comment type="caution">
    <text evidence="3">The sequence shown here is derived from an EMBL/GenBank/DDBJ whole genome shotgun (WGS) entry which is preliminary data.</text>
</comment>
<dbReference type="SMART" id="SM00116">
    <property type="entry name" value="CBS"/>
    <property type="match status" value="1"/>
</dbReference>
<sequence length="89" mass="9740">MTTYTINSTVKDKATTEISDIMETNVITVERKTPILDAIRTLVKYNFTGLPVIDKKGHVVGIVTEKDVLALSLSIHDKTYDSNTAAATV</sequence>
<reference evidence="3" key="1">
    <citation type="journal article" date="2014" name="Front. Microbiol.">
        <title>High frequency of phylogenetically diverse reductive dehalogenase-homologous genes in deep subseafloor sedimentary metagenomes.</title>
        <authorList>
            <person name="Kawai M."/>
            <person name="Futagami T."/>
            <person name="Toyoda A."/>
            <person name="Takaki Y."/>
            <person name="Nishi S."/>
            <person name="Hori S."/>
            <person name="Arai W."/>
            <person name="Tsubouchi T."/>
            <person name="Morono Y."/>
            <person name="Uchiyama I."/>
            <person name="Ito T."/>
            <person name="Fujiyama A."/>
            <person name="Inagaki F."/>
            <person name="Takami H."/>
        </authorList>
    </citation>
    <scope>NUCLEOTIDE SEQUENCE</scope>
    <source>
        <strain evidence="3">Expedition CK06-06</strain>
    </source>
</reference>
<dbReference type="InterPro" id="IPR046342">
    <property type="entry name" value="CBS_dom_sf"/>
</dbReference>
<dbReference type="EMBL" id="BARS01017709">
    <property type="protein sequence ID" value="GAF86885.1"/>
    <property type="molecule type" value="Genomic_DNA"/>
</dbReference>
<dbReference type="InterPro" id="IPR000644">
    <property type="entry name" value="CBS_dom"/>
</dbReference>
<dbReference type="Pfam" id="PF00571">
    <property type="entry name" value="CBS"/>
    <property type="match status" value="1"/>
</dbReference>
<dbReference type="SUPFAM" id="SSF54631">
    <property type="entry name" value="CBS-domain pair"/>
    <property type="match status" value="1"/>
</dbReference>
<dbReference type="InterPro" id="IPR051462">
    <property type="entry name" value="CBS_domain-containing"/>
</dbReference>
<protein>
    <recommendedName>
        <fullName evidence="2">CBS domain-containing protein</fullName>
    </recommendedName>
</protein>
<evidence type="ECO:0000259" key="2">
    <source>
        <dbReference type="PROSITE" id="PS51371"/>
    </source>
</evidence>
<evidence type="ECO:0000256" key="1">
    <source>
        <dbReference type="ARBA" id="ARBA00022737"/>
    </source>
</evidence>
<organism evidence="3">
    <name type="scientific">marine sediment metagenome</name>
    <dbReference type="NCBI Taxonomy" id="412755"/>
    <lineage>
        <taxon>unclassified sequences</taxon>
        <taxon>metagenomes</taxon>
        <taxon>ecological metagenomes</taxon>
    </lineage>
</organism>
<accession>X0UEG8</accession>
<feature type="non-terminal residue" evidence="3">
    <location>
        <position position="89"/>
    </location>
</feature>
<feature type="domain" description="CBS" evidence="2">
    <location>
        <begin position="22"/>
        <end position="78"/>
    </location>
</feature>
<dbReference type="PANTHER" id="PTHR48108:SF26">
    <property type="entry name" value="CBS DOMAIN-CONTAINING PROTEIN DDB_G0289609"/>
    <property type="match status" value="1"/>
</dbReference>
<dbReference type="PROSITE" id="PS51371">
    <property type="entry name" value="CBS"/>
    <property type="match status" value="1"/>
</dbReference>
<name>X0UEG8_9ZZZZ</name>
<evidence type="ECO:0000313" key="3">
    <source>
        <dbReference type="EMBL" id="GAF86885.1"/>
    </source>
</evidence>
<dbReference type="AlphaFoldDB" id="X0UEG8"/>
<proteinExistence type="predicted"/>
<keyword evidence="1" id="KW-0677">Repeat</keyword>
<dbReference type="Gene3D" id="3.10.580.10">
    <property type="entry name" value="CBS-domain"/>
    <property type="match status" value="1"/>
</dbReference>